<dbReference type="Pfam" id="PF13225">
    <property type="entry name" value="D27-like_C"/>
    <property type="match status" value="1"/>
</dbReference>
<comment type="caution">
    <text evidence="3">The sequence shown here is derived from an EMBL/GenBank/DDBJ whole genome shotgun (WGS) entry which is preliminary data.</text>
</comment>
<dbReference type="AlphaFoldDB" id="A0A6A1V9R9"/>
<organism evidence="3 4">
    <name type="scientific">Morella rubra</name>
    <name type="common">Chinese bayberry</name>
    <dbReference type="NCBI Taxonomy" id="262757"/>
    <lineage>
        <taxon>Eukaryota</taxon>
        <taxon>Viridiplantae</taxon>
        <taxon>Streptophyta</taxon>
        <taxon>Embryophyta</taxon>
        <taxon>Tracheophyta</taxon>
        <taxon>Spermatophyta</taxon>
        <taxon>Magnoliopsida</taxon>
        <taxon>eudicotyledons</taxon>
        <taxon>Gunneridae</taxon>
        <taxon>Pentapetalae</taxon>
        <taxon>rosids</taxon>
        <taxon>fabids</taxon>
        <taxon>Fagales</taxon>
        <taxon>Myricaceae</taxon>
        <taxon>Morella</taxon>
    </lineage>
</organism>
<gene>
    <name evidence="3" type="ORF">CJ030_MR6G006421</name>
</gene>
<dbReference type="InterPro" id="IPR038938">
    <property type="entry name" value="D27-like"/>
</dbReference>
<dbReference type="OrthoDB" id="416096at2759"/>
<name>A0A6A1V9R9_9ROSI</name>
<protein>
    <submittedName>
        <fullName evidence="3">Beta-carotene isomerase D27, chloroplastic</fullName>
    </submittedName>
</protein>
<dbReference type="GO" id="GO:1901601">
    <property type="term" value="P:strigolactone biosynthetic process"/>
    <property type="evidence" value="ECO:0007669"/>
    <property type="project" value="TreeGrafter"/>
</dbReference>
<reference evidence="3 4" key="1">
    <citation type="journal article" date="2019" name="Plant Biotechnol. J.">
        <title>The red bayberry genome and genetic basis of sex determination.</title>
        <authorList>
            <person name="Jia H.M."/>
            <person name="Jia H.J."/>
            <person name="Cai Q.L."/>
            <person name="Wang Y."/>
            <person name="Zhao H.B."/>
            <person name="Yang W.F."/>
            <person name="Wang G.Y."/>
            <person name="Li Y.H."/>
            <person name="Zhan D.L."/>
            <person name="Shen Y.T."/>
            <person name="Niu Q.F."/>
            <person name="Chang L."/>
            <person name="Qiu J."/>
            <person name="Zhao L."/>
            <person name="Xie H.B."/>
            <person name="Fu W.Y."/>
            <person name="Jin J."/>
            <person name="Li X.W."/>
            <person name="Jiao Y."/>
            <person name="Zhou C.C."/>
            <person name="Tu T."/>
            <person name="Chai C.Y."/>
            <person name="Gao J.L."/>
            <person name="Fan L.J."/>
            <person name="van de Weg E."/>
            <person name="Wang J.Y."/>
            <person name="Gao Z.S."/>
        </authorList>
    </citation>
    <scope>NUCLEOTIDE SEQUENCE [LARGE SCALE GENOMIC DNA]</scope>
    <source>
        <tissue evidence="3">Leaves</tissue>
    </source>
</reference>
<accession>A0A6A1V9R9</accession>
<evidence type="ECO:0000259" key="2">
    <source>
        <dbReference type="Pfam" id="PF13225"/>
    </source>
</evidence>
<keyword evidence="3" id="KW-0413">Isomerase</keyword>
<evidence type="ECO:0000256" key="1">
    <source>
        <dbReference type="SAM" id="Phobius"/>
    </source>
</evidence>
<keyword evidence="1" id="KW-0812">Transmembrane</keyword>
<evidence type="ECO:0000313" key="4">
    <source>
        <dbReference type="Proteomes" id="UP000516437"/>
    </source>
</evidence>
<dbReference type="GO" id="GO:0005506">
    <property type="term" value="F:iron ion binding"/>
    <property type="evidence" value="ECO:0007669"/>
    <property type="project" value="InterPro"/>
</dbReference>
<feature type="domain" description="Beta-carotene isomerase D27-like C-terminal" evidence="2">
    <location>
        <begin position="202"/>
        <end position="282"/>
    </location>
</feature>
<keyword evidence="1" id="KW-0472">Membrane</keyword>
<keyword evidence="4" id="KW-1185">Reference proteome</keyword>
<dbReference type="PANTHER" id="PTHR33591">
    <property type="entry name" value="BETA-CAROTENE ISOMERASE D27"/>
    <property type="match status" value="1"/>
</dbReference>
<dbReference type="GO" id="GO:0016859">
    <property type="term" value="F:cis-trans isomerase activity"/>
    <property type="evidence" value="ECO:0007669"/>
    <property type="project" value="TreeGrafter"/>
</dbReference>
<dbReference type="GO" id="GO:0009536">
    <property type="term" value="C:plastid"/>
    <property type="evidence" value="ECO:0007669"/>
    <property type="project" value="TreeGrafter"/>
</dbReference>
<dbReference type="InterPro" id="IPR025114">
    <property type="entry name" value="D27-like_C"/>
</dbReference>
<feature type="transmembrane region" description="Helical" evidence="1">
    <location>
        <begin position="12"/>
        <end position="31"/>
    </location>
</feature>
<dbReference type="PANTHER" id="PTHR33591:SF1">
    <property type="entry name" value="BETA-CAROTENE ISOMERASE D27, CHLOROPLASTIC"/>
    <property type="match status" value="1"/>
</dbReference>
<evidence type="ECO:0000313" key="3">
    <source>
        <dbReference type="EMBL" id="KAB1208906.1"/>
    </source>
</evidence>
<keyword evidence="1" id="KW-1133">Transmembrane helix</keyword>
<sequence>MGFPQHSQLAYASSLCFLFTNYCTYLFRYIFSRQIAYRCTFNYSFSLRPTLSLLQMEAKLLQHSWSPRATFARRRYPCKRMWSPVVAVLTTPMEIITEEARKTTSGYNDNWFEQIAINHLSRSVQAATGLWSRNRKSGYESLVEAARAASHKFNPIQQREVVIQALERAFPRPILSLIRTVLPQSKFAREYFAFFTTLFFAWLVGPCEVRVSELNGRRETNIVHIKKCRFLEETNCVGMCINLCKIPSQAFIKDSLGIPVNMVPNFEDMSCEMIFGQNPPASADDPALKQPCYKLCKSKQKHSMKCYS</sequence>
<dbReference type="EMBL" id="RXIC02000024">
    <property type="protein sequence ID" value="KAB1208906.1"/>
    <property type="molecule type" value="Genomic_DNA"/>
</dbReference>
<proteinExistence type="predicted"/>
<dbReference type="Proteomes" id="UP000516437">
    <property type="component" value="Chromosome 6"/>
</dbReference>